<organism evidence="4 5">
    <name type="scientific">Rehmannia glutinosa</name>
    <name type="common">Chinese foxglove</name>
    <dbReference type="NCBI Taxonomy" id="99300"/>
    <lineage>
        <taxon>Eukaryota</taxon>
        <taxon>Viridiplantae</taxon>
        <taxon>Streptophyta</taxon>
        <taxon>Embryophyta</taxon>
        <taxon>Tracheophyta</taxon>
        <taxon>Spermatophyta</taxon>
        <taxon>Magnoliopsida</taxon>
        <taxon>eudicotyledons</taxon>
        <taxon>Gunneridae</taxon>
        <taxon>Pentapetalae</taxon>
        <taxon>asterids</taxon>
        <taxon>lamiids</taxon>
        <taxon>Lamiales</taxon>
        <taxon>Orobanchaceae</taxon>
        <taxon>Rehmannieae</taxon>
        <taxon>Rehmannia</taxon>
    </lineage>
</organism>
<evidence type="ECO:0000256" key="2">
    <source>
        <dbReference type="SAM" id="SignalP"/>
    </source>
</evidence>
<keyword evidence="5" id="KW-1185">Reference proteome</keyword>
<dbReference type="Proteomes" id="UP001318860">
    <property type="component" value="Unassembled WGS sequence"/>
</dbReference>
<gene>
    <name evidence="4" type="ORF">DH2020_027162</name>
</gene>
<name>A0ABR0VUW0_REHGL</name>
<dbReference type="PANTHER" id="PTHR19316">
    <property type="entry name" value="PROTEIN FOLDING REGULATOR"/>
    <property type="match status" value="1"/>
</dbReference>
<evidence type="ECO:0000259" key="3">
    <source>
        <dbReference type="Pfam" id="PF08609"/>
    </source>
</evidence>
<feature type="chain" id="PRO_5046144197" description="Nucleotide exchange factor Fes1 domain-containing protein" evidence="2">
    <location>
        <begin position="27"/>
        <end position="258"/>
    </location>
</feature>
<feature type="signal peptide" evidence="2">
    <location>
        <begin position="1"/>
        <end position="26"/>
    </location>
</feature>
<dbReference type="InterPro" id="IPR050693">
    <property type="entry name" value="Hsp70_NEF-Inhibitors"/>
</dbReference>
<accession>A0ABR0VUW0</accession>
<feature type="compositionally biased region" description="Polar residues" evidence="1">
    <location>
        <begin position="200"/>
        <end position="209"/>
    </location>
</feature>
<evidence type="ECO:0000313" key="4">
    <source>
        <dbReference type="EMBL" id="KAK6139101.1"/>
    </source>
</evidence>
<dbReference type="Pfam" id="PF08609">
    <property type="entry name" value="Fes1"/>
    <property type="match status" value="1"/>
</dbReference>
<protein>
    <recommendedName>
        <fullName evidence="3">Nucleotide exchange factor Fes1 domain-containing protein</fullName>
    </recommendedName>
</protein>
<feature type="region of interest" description="Disordered" evidence="1">
    <location>
        <begin position="185"/>
        <end position="212"/>
    </location>
</feature>
<dbReference type="EMBL" id="JABTTQ020000532">
    <property type="protein sequence ID" value="KAK6139101.1"/>
    <property type="molecule type" value="Genomic_DNA"/>
</dbReference>
<evidence type="ECO:0000256" key="1">
    <source>
        <dbReference type="SAM" id="MobiDB-lite"/>
    </source>
</evidence>
<feature type="region of interest" description="Disordered" evidence="1">
    <location>
        <begin position="234"/>
        <end position="258"/>
    </location>
</feature>
<reference evidence="4 5" key="1">
    <citation type="journal article" date="2021" name="Comput. Struct. Biotechnol. J.">
        <title>De novo genome assembly of the potent medicinal plant Rehmannia glutinosa using nanopore technology.</title>
        <authorList>
            <person name="Ma L."/>
            <person name="Dong C."/>
            <person name="Song C."/>
            <person name="Wang X."/>
            <person name="Zheng X."/>
            <person name="Niu Y."/>
            <person name="Chen S."/>
            <person name="Feng W."/>
        </authorList>
    </citation>
    <scope>NUCLEOTIDE SEQUENCE [LARGE SCALE GENOMIC DNA]</scope>
    <source>
        <strain evidence="4">DH-2019</strain>
    </source>
</reference>
<keyword evidence="2" id="KW-0732">Signal</keyword>
<feature type="domain" description="Nucleotide exchange factor Fes1" evidence="3">
    <location>
        <begin position="79"/>
        <end position="168"/>
    </location>
</feature>
<evidence type="ECO:0000313" key="5">
    <source>
        <dbReference type="Proteomes" id="UP001318860"/>
    </source>
</evidence>
<proteinExistence type="predicted"/>
<dbReference type="InterPro" id="IPR013918">
    <property type="entry name" value="Nucleotide_exch_fac_Fes1"/>
</dbReference>
<comment type="caution">
    <text evidence="4">The sequence shown here is derived from an EMBL/GenBank/DDBJ whole genome shotgun (WGS) entry which is preliminary data.</text>
</comment>
<dbReference type="PANTHER" id="PTHR19316:SF32">
    <property type="entry name" value="ARM REPEAT SUPERFAMILY PROTEIN"/>
    <property type="match status" value="1"/>
</dbReference>
<sequence>MERRSISISRMAVALLVVLAIGVTRADRVNKSASLGSFWSTAKEESDLLRWKPEVDDDLSDSVVQEEEEHHLDGGFSSLEGMLQWAVGHSDPEKLKEASLAIQRLSPEELKQRQMEIRELMEKLKTPSDAKLMKIAIDDLNNLSLPLEDRHRALQELLILAEPIDNANAAFLGLGFSDRILSPPSSSLPLPPTGPSSTSDGQNSRHVSSTRLLHLRRNLTRRCGLLILTYTSSQPPRSPFSGGSDAYPAPRVTPKGHR</sequence>